<dbReference type="OrthoDB" id="9805918at2"/>
<dbReference type="Pfam" id="PF01926">
    <property type="entry name" value="MMR_HSR1"/>
    <property type="match status" value="2"/>
</dbReference>
<dbReference type="InterPro" id="IPR005225">
    <property type="entry name" value="Small_GTP-bd"/>
</dbReference>
<comment type="function">
    <text evidence="8 9 11">GTPase that plays an essential role in the late steps of ribosome biogenesis.</text>
</comment>
<dbReference type="PATRIC" id="fig|1134406.4.peg.149"/>
<sequence>MRKPVVVLVGRPNVGKSTLFNRLAGERLAIVDDVPGTTRDRLLAEGEWTGHVFDVMDTGGIDPTTGGKDPLSIGSADYIEQIRVQAKAALELADVVLFLVDAEAGVTPADLEVAQILRRNQKKEEDGRLNPPVLLVVNKADNNALRNMASQFYELGMGDPYAISAVHGTGTGDLLDELVANFPQEPEEEGEPSVKIAIVGKPNAGKSSLLNCLMGEERAIVSPIAGTTRDAVDTFMMYNDIPVTLIDTAGIRRRGKVEPGVEKYSVLRAIRAIERADVALLVIDATTGITAQDTHIAGFILEAWKSTVVIVNKWDAVEKDNETMNLYTQKIRQELNFMDYVPILFISAKTGKRVDQVLPTALRVQEERLVRLSTSQLNKVIQDAQARHQPTTKSGQTLKIYYGTQVRSDPPTFMLYCNDPKLAHFSYRRFLENRIRENYTYLGTPIRLVFKSRREK</sequence>
<dbReference type="InterPro" id="IPR031166">
    <property type="entry name" value="G_ENGA"/>
</dbReference>
<dbReference type="GO" id="GO:0005525">
    <property type="term" value="F:GTP binding"/>
    <property type="evidence" value="ECO:0007669"/>
    <property type="project" value="UniProtKB-UniRule"/>
</dbReference>
<evidence type="ECO:0000256" key="9">
    <source>
        <dbReference type="HAMAP-Rule" id="MF_00195"/>
    </source>
</evidence>
<keyword evidence="3 9" id="KW-0690">Ribosome biogenesis</keyword>
<gene>
    <name evidence="9" type="primary">der</name>
    <name evidence="13" type="ORF">ADN00_03965</name>
</gene>
<dbReference type="STRING" id="1134406.ADN00_03965"/>
<evidence type="ECO:0000256" key="8">
    <source>
        <dbReference type="ARBA" id="ARBA00053470"/>
    </source>
</evidence>
<reference evidence="13 14" key="1">
    <citation type="submission" date="2015-07" db="EMBL/GenBank/DDBJ databases">
        <title>Genome sequence of Ornatilinea apprima DSM 23815.</title>
        <authorList>
            <person name="Hemp J."/>
            <person name="Ward L.M."/>
            <person name="Pace L.A."/>
            <person name="Fischer W.W."/>
        </authorList>
    </citation>
    <scope>NUCLEOTIDE SEQUENCE [LARGE SCALE GENOMIC DNA]</scope>
    <source>
        <strain evidence="13 14">P3M-1</strain>
    </source>
</reference>
<dbReference type="InterPro" id="IPR003593">
    <property type="entry name" value="AAA+_ATPase"/>
</dbReference>
<evidence type="ECO:0000256" key="3">
    <source>
        <dbReference type="ARBA" id="ARBA00022517"/>
    </source>
</evidence>
<dbReference type="Gene3D" id="3.40.50.300">
    <property type="entry name" value="P-loop containing nucleotide triphosphate hydrolases"/>
    <property type="match status" value="2"/>
</dbReference>
<dbReference type="InterPro" id="IPR027417">
    <property type="entry name" value="P-loop_NTPase"/>
</dbReference>
<dbReference type="AlphaFoldDB" id="A0A0P6XV01"/>
<dbReference type="EMBL" id="LGCL01000015">
    <property type="protein sequence ID" value="KPL79049.1"/>
    <property type="molecule type" value="Genomic_DNA"/>
</dbReference>
<name>A0A0P6XV01_9CHLR</name>
<evidence type="ECO:0000256" key="2">
    <source>
        <dbReference type="ARBA" id="ARBA00020953"/>
    </source>
</evidence>
<dbReference type="SMART" id="SM00382">
    <property type="entry name" value="AAA"/>
    <property type="match status" value="2"/>
</dbReference>
<dbReference type="RefSeq" id="WP_075061666.1">
    <property type="nucleotide sequence ID" value="NZ_LGCL01000015.1"/>
</dbReference>
<feature type="domain" description="EngA-type G" evidence="12">
    <location>
        <begin position="4"/>
        <end position="186"/>
    </location>
</feature>
<comment type="caution">
    <text evidence="13">The sequence shown here is derived from an EMBL/GenBank/DDBJ whole genome shotgun (WGS) entry which is preliminary data.</text>
</comment>
<accession>A0A0P6XV01</accession>
<evidence type="ECO:0000259" key="12">
    <source>
        <dbReference type="PROSITE" id="PS51712"/>
    </source>
</evidence>
<feature type="binding site" evidence="9">
    <location>
        <begin position="312"/>
        <end position="315"/>
    </location>
    <ligand>
        <name>GTP</name>
        <dbReference type="ChEBI" id="CHEBI:37565"/>
        <label>2</label>
    </ligand>
</feature>
<dbReference type="GO" id="GO:0042254">
    <property type="term" value="P:ribosome biogenesis"/>
    <property type="evidence" value="ECO:0007669"/>
    <property type="project" value="UniProtKB-KW"/>
</dbReference>
<dbReference type="FunFam" id="3.30.300.20:FF:000004">
    <property type="entry name" value="GTPase Der"/>
    <property type="match status" value="1"/>
</dbReference>
<evidence type="ECO:0000256" key="7">
    <source>
        <dbReference type="ARBA" id="ARBA00032345"/>
    </source>
</evidence>
<feature type="binding site" evidence="9">
    <location>
        <begin position="138"/>
        <end position="141"/>
    </location>
    <ligand>
        <name>GTP</name>
        <dbReference type="ChEBI" id="CHEBI:37565"/>
        <label>1</label>
    </ligand>
</feature>
<dbReference type="Pfam" id="PF14714">
    <property type="entry name" value="KH_dom-like"/>
    <property type="match status" value="1"/>
</dbReference>
<dbReference type="PRINTS" id="PR00326">
    <property type="entry name" value="GTP1OBG"/>
</dbReference>
<dbReference type="InterPro" id="IPR006073">
    <property type="entry name" value="GTP-bd"/>
</dbReference>
<dbReference type="HAMAP" id="MF_00195">
    <property type="entry name" value="GTPase_Der"/>
    <property type="match status" value="1"/>
</dbReference>
<dbReference type="PANTHER" id="PTHR43834:SF6">
    <property type="entry name" value="GTPASE DER"/>
    <property type="match status" value="1"/>
</dbReference>
<feature type="binding site" evidence="9">
    <location>
        <begin position="10"/>
        <end position="17"/>
    </location>
    <ligand>
        <name>GTP</name>
        <dbReference type="ChEBI" id="CHEBI:37565"/>
        <label>1</label>
    </ligand>
</feature>
<proteinExistence type="inferred from homology"/>
<dbReference type="Gene3D" id="3.30.300.20">
    <property type="match status" value="1"/>
</dbReference>
<feature type="binding site" evidence="9">
    <location>
        <begin position="200"/>
        <end position="207"/>
    </location>
    <ligand>
        <name>GTP</name>
        <dbReference type="ChEBI" id="CHEBI:37565"/>
        <label>2</label>
    </ligand>
</feature>
<dbReference type="InterPro" id="IPR015946">
    <property type="entry name" value="KH_dom-like_a/b"/>
</dbReference>
<comment type="similarity">
    <text evidence="1 9 10 11">Belongs to the TRAFAC class TrmE-Era-EngA-EngB-Septin-like GTPase superfamily. EngA (Der) GTPase family.</text>
</comment>
<keyword evidence="4 11" id="KW-0677">Repeat</keyword>
<organism evidence="13 14">
    <name type="scientific">Ornatilinea apprima</name>
    <dbReference type="NCBI Taxonomy" id="1134406"/>
    <lineage>
        <taxon>Bacteria</taxon>
        <taxon>Bacillati</taxon>
        <taxon>Chloroflexota</taxon>
        <taxon>Anaerolineae</taxon>
        <taxon>Anaerolineales</taxon>
        <taxon>Anaerolineaceae</taxon>
        <taxon>Ornatilinea</taxon>
    </lineage>
</organism>
<keyword evidence="14" id="KW-1185">Reference proteome</keyword>
<feature type="domain" description="EngA-type G" evidence="12">
    <location>
        <begin position="194"/>
        <end position="369"/>
    </location>
</feature>
<evidence type="ECO:0000313" key="13">
    <source>
        <dbReference type="EMBL" id="KPL79049.1"/>
    </source>
</evidence>
<feature type="binding site" evidence="9">
    <location>
        <begin position="247"/>
        <end position="251"/>
    </location>
    <ligand>
        <name>GTP</name>
        <dbReference type="ChEBI" id="CHEBI:37565"/>
        <label>2</label>
    </ligand>
</feature>
<dbReference type="PIRSF" id="PIRSF006485">
    <property type="entry name" value="GTP-binding_EngA"/>
    <property type="match status" value="1"/>
</dbReference>
<dbReference type="InterPro" id="IPR032859">
    <property type="entry name" value="KH_dom-like"/>
</dbReference>
<comment type="subunit">
    <text evidence="9">Associates with the 50S ribosomal subunit.</text>
</comment>
<dbReference type="FunFam" id="3.40.50.300:FF:000057">
    <property type="entry name" value="GTPase Der"/>
    <property type="match status" value="1"/>
</dbReference>
<evidence type="ECO:0000256" key="11">
    <source>
        <dbReference type="RuleBase" id="RU004481"/>
    </source>
</evidence>
<keyword evidence="5 9" id="KW-0547">Nucleotide-binding</keyword>
<dbReference type="NCBIfam" id="TIGR03594">
    <property type="entry name" value="GTPase_EngA"/>
    <property type="match status" value="1"/>
</dbReference>
<dbReference type="FunFam" id="3.40.50.300:FF:000040">
    <property type="entry name" value="GTPase Der"/>
    <property type="match status" value="1"/>
</dbReference>
<dbReference type="CDD" id="cd01894">
    <property type="entry name" value="EngA1"/>
    <property type="match status" value="1"/>
</dbReference>
<dbReference type="Proteomes" id="UP000050417">
    <property type="component" value="Unassembled WGS sequence"/>
</dbReference>
<dbReference type="SUPFAM" id="SSF52540">
    <property type="entry name" value="P-loop containing nucleoside triphosphate hydrolases"/>
    <property type="match status" value="2"/>
</dbReference>
<dbReference type="NCBIfam" id="TIGR00231">
    <property type="entry name" value="small_GTP"/>
    <property type="match status" value="2"/>
</dbReference>
<dbReference type="GO" id="GO:0043022">
    <property type="term" value="F:ribosome binding"/>
    <property type="evidence" value="ECO:0007669"/>
    <property type="project" value="TreeGrafter"/>
</dbReference>
<evidence type="ECO:0000256" key="6">
    <source>
        <dbReference type="ARBA" id="ARBA00023134"/>
    </source>
</evidence>
<evidence type="ECO:0000256" key="4">
    <source>
        <dbReference type="ARBA" id="ARBA00022737"/>
    </source>
</evidence>
<evidence type="ECO:0000313" key="14">
    <source>
        <dbReference type="Proteomes" id="UP000050417"/>
    </source>
</evidence>
<evidence type="ECO:0000256" key="1">
    <source>
        <dbReference type="ARBA" id="ARBA00008279"/>
    </source>
</evidence>
<dbReference type="PANTHER" id="PTHR43834">
    <property type="entry name" value="GTPASE DER"/>
    <property type="match status" value="1"/>
</dbReference>
<protein>
    <recommendedName>
        <fullName evidence="2 9">GTPase Der</fullName>
    </recommendedName>
    <alternativeName>
        <fullName evidence="7 9">GTP-binding protein EngA</fullName>
    </alternativeName>
</protein>
<dbReference type="CDD" id="cd01895">
    <property type="entry name" value="EngA2"/>
    <property type="match status" value="1"/>
</dbReference>
<feature type="binding site" evidence="9">
    <location>
        <begin position="57"/>
        <end position="61"/>
    </location>
    <ligand>
        <name>GTP</name>
        <dbReference type="ChEBI" id="CHEBI:37565"/>
        <label>1</label>
    </ligand>
</feature>
<dbReference type="PROSITE" id="PS51712">
    <property type="entry name" value="G_ENGA"/>
    <property type="match status" value="2"/>
</dbReference>
<dbReference type="InterPro" id="IPR016484">
    <property type="entry name" value="GTPase_Der"/>
</dbReference>
<keyword evidence="6 9" id="KW-0342">GTP-binding</keyword>
<evidence type="ECO:0000256" key="10">
    <source>
        <dbReference type="PROSITE-ProRule" id="PRU01049"/>
    </source>
</evidence>
<evidence type="ECO:0000256" key="5">
    <source>
        <dbReference type="ARBA" id="ARBA00022741"/>
    </source>
</evidence>